<name>A0AB40A8T1_DROSZ</name>
<feature type="chain" id="PRO_5046099961" evidence="7">
    <location>
        <begin position="22"/>
        <end position="136"/>
    </location>
</feature>
<keyword evidence="5 7" id="KW-0732">Signal</keyword>
<evidence type="ECO:0000256" key="7">
    <source>
        <dbReference type="SAM" id="SignalP"/>
    </source>
</evidence>
<feature type="signal peptide" evidence="7">
    <location>
        <begin position="1"/>
        <end position="21"/>
    </location>
</feature>
<accession>A0AB40A8T1</accession>
<evidence type="ECO:0000256" key="6">
    <source>
        <dbReference type="ARBA" id="ARBA00022859"/>
    </source>
</evidence>
<dbReference type="AlphaFoldDB" id="A0AB40A8T1"/>
<evidence type="ECO:0000256" key="5">
    <source>
        <dbReference type="ARBA" id="ARBA00022729"/>
    </source>
</evidence>
<evidence type="ECO:0000256" key="1">
    <source>
        <dbReference type="ARBA" id="ARBA00004613"/>
    </source>
</evidence>
<comment type="subcellular location">
    <subcellularLocation>
        <location evidence="1">Secreted</location>
    </subcellularLocation>
</comment>
<comment type="similarity">
    <text evidence="2">Belongs to the Turandot family.</text>
</comment>
<reference evidence="9" key="1">
    <citation type="submission" date="2025-08" db="UniProtKB">
        <authorList>
            <consortium name="RefSeq"/>
        </authorList>
    </citation>
    <scope>IDENTIFICATION</scope>
</reference>
<dbReference type="GO" id="GO:0045087">
    <property type="term" value="P:innate immune response"/>
    <property type="evidence" value="ECO:0007669"/>
    <property type="project" value="UniProtKB-KW"/>
</dbReference>
<evidence type="ECO:0000313" key="8">
    <source>
        <dbReference type="Proteomes" id="UP001652628"/>
    </source>
</evidence>
<organism evidence="8 9">
    <name type="scientific">Drosophila suzukii</name>
    <name type="common">Spotted-wing drosophila fruit fly</name>
    <dbReference type="NCBI Taxonomy" id="28584"/>
    <lineage>
        <taxon>Eukaryota</taxon>
        <taxon>Metazoa</taxon>
        <taxon>Ecdysozoa</taxon>
        <taxon>Arthropoda</taxon>
        <taxon>Hexapoda</taxon>
        <taxon>Insecta</taxon>
        <taxon>Pterygota</taxon>
        <taxon>Neoptera</taxon>
        <taxon>Endopterygota</taxon>
        <taxon>Diptera</taxon>
        <taxon>Brachycera</taxon>
        <taxon>Muscomorpha</taxon>
        <taxon>Ephydroidea</taxon>
        <taxon>Drosophilidae</taxon>
        <taxon>Drosophila</taxon>
        <taxon>Sophophora</taxon>
    </lineage>
</organism>
<dbReference type="GeneID" id="118877789"/>
<dbReference type="GO" id="GO:0034605">
    <property type="term" value="P:cellular response to heat"/>
    <property type="evidence" value="ECO:0007669"/>
    <property type="project" value="UniProtKB-ARBA"/>
</dbReference>
<protein>
    <submittedName>
        <fullName evidence="9">Protein Turandot C-like</fullName>
    </submittedName>
</protein>
<evidence type="ECO:0000313" key="9">
    <source>
        <dbReference type="RefSeq" id="XP_036673760.3"/>
    </source>
</evidence>
<keyword evidence="4" id="KW-0399">Innate immunity</keyword>
<keyword evidence="8" id="KW-1185">Reference proteome</keyword>
<dbReference type="RefSeq" id="XP_036673760.3">
    <property type="nucleotide sequence ID" value="XM_036817865.3"/>
</dbReference>
<evidence type="ECO:0000256" key="4">
    <source>
        <dbReference type="ARBA" id="ARBA00022588"/>
    </source>
</evidence>
<proteinExistence type="inferred from homology"/>
<dbReference type="GO" id="GO:0009617">
    <property type="term" value="P:response to bacterium"/>
    <property type="evidence" value="ECO:0007669"/>
    <property type="project" value="UniProtKB-ARBA"/>
</dbReference>
<evidence type="ECO:0000256" key="2">
    <source>
        <dbReference type="ARBA" id="ARBA00010249"/>
    </source>
</evidence>
<sequence>MNFPIYTVCLALLLLGPMCSAYSDQERQADRLRVAQIMQSSYDDNTKINRIQELLNIYRRMSPSLSPEDRDRLDNLIKPHTEELLIDGVPSQGGRKSKYAMKILGPAVKSVATGFFEQLGASIASLFERWFSYDKN</sequence>
<gene>
    <name evidence="9" type="primary">LOC118877789</name>
</gene>
<keyword evidence="6" id="KW-0391">Immunity</keyword>
<evidence type="ECO:0000256" key="3">
    <source>
        <dbReference type="ARBA" id="ARBA00022525"/>
    </source>
</evidence>
<keyword evidence="3" id="KW-0964">Secreted</keyword>
<dbReference type="InterPro" id="IPR010825">
    <property type="entry name" value="Turandot"/>
</dbReference>
<dbReference type="Pfam" id="PF07240">
    <property type="entry name" value="Turandot"/>
    <property type="match status" value="1"/>
</dbReference>
<dbReference type="Proteomes" id="UP001652628">
    <property type="component" value="Chromosome 3"/>
</dbReference>
<dbReference type="GO" id="GO:0005615">
    <property type="term" value="C:extracellular space"/>
    <property type="evidence" value="ECO:0007669"/>
    <property type="project" value="UniProtKB-ARBA"/>
</dbReference>